<gene>
    <name evidence="1" type="ORF">RSO01_22250</name>
</gene>
<evidence type="ECO:0008006" key="3">
    <source>
        <dbReference type="Google" id="ProtNLM"/>
    </source>
</evidence>
<organism evidence="1 2">
    <name type="scientific">Reyranella soli</name>
    <dbReference type="NCBI Taxonomy" id="1230389"/>
    <lineage>
        <taxon>Bacteria</taxon>
        <taxon>Pseudomonadati</taxon>
        <taxon>Pseudomonadota</taxon>
        <taxon>Alphaproteobacteria</taxon>
        <taxon>Hyphomicrobiales</taxon>
        <taxon>Reyranellaceae</taxon>
        <taxon>Reyranella</taxon>
    </lineage>
</organism>
<dbReference type="AlphaFoldDB" id="A0A512N7V3"/>
<reference evidence="1 2" key="1">
    <citation type="submission" date="2019-07" db="EMBL/GenBank/DDBJ databases">
        <title>Whole genome shotgun sequence of Reyranella soli NBRC 108950.</title>
        <authorList>
            <person name="Hosoyama A."/>
            <person name="Uohara A."/>
            <person name="Ohji S."/>
            <person name="Ichikawa N."/>
        </authorList>
    </citation>
    <scope>NUCLEOTIDE SEQUENCE [LARGE SCALE GENOMIC DNA]</scope>
    <source>
        <strain evidence="1 2">NBRC 108950</strain>
    </source>
</reference>
<dbReference type="OrthoDB" id="7376200at2"/>
<comment type="caution">
    <text evidence="1">The sequence shown here is derived from an EMBL/GenBank/DDBJ whole genome shotgun (WGS) entry which is preliminary data.</text>
</comment>
<keyword evidence="2" id="KW-1185">Reference proteome</keyword>
<dbReference type="RefSeq" id="WP_147149162.1">
    <property type="nucleotide sequence ID" value="NZ_BKAJ01000033.1"/>
</dbReference>
<dbReference type="EMBL" id="BKAJ01000033">
    <property type="protein sequence ID" value="GEP55059.1"/>
    <property type="molecule type" value="Genomic_DNA"/>
</dbReference>
<evidence type="ECO:0000313" key="1">
    <source>
        <dbReference type="EMBL" id="GEP55059.1"/>
    </source>
</evidence>
<evidence type="ECO:0000313" key="2">
    <source>
        <dbReference type="Proteomes" id="UP000321058"/>
    </source>
</evidence>
<name>A0A512N7V3_9HYPH</name>
<accession>A0A512N7V3</accession>
<dbReference type="Proteomes" id="UP000321058">
    <property type="component" value="Unassembled WGS sequence"/>
</dbReference>
<proteinExistence type="predicted"/>
<protein>
    <recommendedName>
        <fullName evidence="3">STAS/SEC14 domain-containing protein</fullName>
    </recommendedName>
</protein>
<sequence length="124" mass="13701">MPIYWTIDSKQQLVVVTAEGDVTRADADDYLDAVEGGGALAYRKLYDARAGNVVMDHDEMMAVAFRIRNYHDQPVGALAIVLADNVAELAKRMLGILATADRPIKLFTRLTPAQRWIDSLAPVQ</sequence>